<gene>
    <name evidence="3" type="ORF">BG846_01246</name>
    <name evidence="2" type="ORF">K701_21240</name>
</gene>
<protein>
    <submittedName>
        <fullName evidence="2">DNA-binding protein</fullName>
    </submittedName>
    <submittedName>
        <fullName evidence="3">Helix-turn-helix protein</fullName>
    </submittedName>
</protein>
<dbReference type="CDD" id="cd00093">
    <property type="entry name" value="HTH_XRE"/>
    <property type="match status" value="1"/>
</dbReference>
<evidence type="ECO:0000259" key="1">
    <source>
        <dbReference type="PROSITE" id="PS50943"/>
    </source>
</evidence>
<dbReference type="SMART" id="SM00530">
    <property type="entry name" value="HTH_XRE"/>
    <property type="match status" value="1"/>
</dbReference>
<dbReference type="GO" id="GO:0003677">
    <property type="term" value="F:DNA binding"/>
    <property type="evidence" value="ECO:0007669"/>
    <property type="project" value="UniProtKB-KW"/>
</dbReference>
<accession>A0A1Y2P1F7</accession>
<reference evidence="2 5" key="1">
    <citation type="submission" date="2013-05" db="EMBL/GenBank/DDBJ databases">
        <title>Genome Sequence of Streptomyces fradiae.</title>
        <authorList>
            <person name="Kirby R."/>
        </authorList>
    </citation>
    <scope>NUCLEOTIDE SEQUENCE [LARGE SCALE GENOMIC DNA]</scope>
    <source>
        <strain evidence="2 5">ATCC 10745</strain>
    </source>
</reference>
<evidence type="ECO:0000313" key="4">
    <source>
        <dbReference type="Proteomes" id="UP000194318"/>
    </source>
</evidence>
<organism evidence="3 4">
    <name type="scientific">Streptomyces fradiae ATCC 10745 = DSM 40063</name>
    <dbReference type="NCBI Taxonomy" id="1319510"/>
    <lineage>
        <taxon>Bacteria</taxon>
        <taxon>Bacillati</taxon>
        <taxon>Actinomycetota</taxon>
        <taxon>Actinomycetes</taxon>
        <taxon>Kitasatosporales</taxon>
        <taxon>Streptomycetaceae</taxon>
        <taxon>Streptomyces</taxon>
    </lineage>
</organism>
<reference evidence="3 4" key="2">
    <citation type="submission" date="2016-09" db="EMBL/GenBank/DDBJ databases">
        <title>Streptomyces fradiae DSM40063, a candidate organism with high potential of specific P450 cytochromes.</title>
        <authorList>
            <person name="Grumaz C."/>
            <person name="Vainshtein Y."/>
            <person name="Kirstahler P."/>
            <person name="Sohn K."/>
        </authorList>
    </citation>
    <scope>NUCLEOTIDE SEQUENCE [LARGE SCALE GENOMIC DNA]</scope>
    <source>
        <strain evidence="3 4">DSM 40063</strain>
    </source>
</reference>
<dbReference type="Proteomes" id="UP000731519">
    <property type="component" value="Unassembled WGS sequence"/>
</dbReference>
<feature type="domain" description="HTH cro/C1-type" evidence="1">
    <location>
        <begin position="16"/>
        <end position="75"/>
    </location>
</feature>
<dbReference type="Proteomes" id="UP000194318">
    <property type="component" value="Unassembled WGS sequence"/>
</dbReference>
<name>A0A1Y2P1F7_STRFR</name>
<dbReference type="EMBL" id="ASYR01000030">
    <property type="protein sequence ID" value="KAF0647958.1"/>
    <property type="molecule type" value="Genomic_DNA"/>
</dbReference>
<dbReference type="Pfam" id="PF19054">
    <property type="entry name" value="DUF5753"/>
    <property type="match status" value="1"/>
</dbReference>
<dbReference type="InterPro" id="IPR001387">
    <property type="entry name" value="Cro/C1-type_HTH"/>
</dbReference>
<evidence type="ECO:0000313" key="5">
    <source>
        <dbReference type="Proteomes" id="UP000731519"/>
    </source>
</evidence>
<dbReference type="RefSeq" id="WP_051838862.1">
    <property type="nucleotide sequence ID" value="NZ_ASYR01000030.1"/>
</dbReference>
<evidence type="ECO:0000313" key="2">
    <source>
        <dbReference type="EMBL" id="KAF0647958.1"/>
    </source>
</evidence>
<proteinExistence type="predicted"/>
<dbReference type="Pfam" id="PF13560">
    <property type="entry name" value="HTH_31"/>
    <property type="match status" value="1"/>
</dbReference>
<dbReference type="AlphaFoldDB" id="A0A1Y2P1F7"/>
<sequence length="296" mass="33612">MSTDYQQAREALGVRLRELRLSTPGGRLTGTELAEQYGWNKSKVSRLENGRQTPTPDDLRKWAEATGQPETFDELLARLKGFETHIRSWRRQLTSGHKAVQDTHLGAHADVSVFRGWESSMVFGILQTPDYARSIFTRYAELQRSPRDTEEAVRSRVKRQEALYDSSKRFHLILWEAALHALVCPPSVLAAQLDRLAGAIGLDTVELGIIPLSASLKIPPATAFWIYDDRQVIVENWHAELWIDDEVSVDTYLRTWKTLRESAVYDADAHRLISAARRALHPPAGRADNTTQERRS</sequence>
<dbReference type="InterPro" id="IPR010982">
    <property type="entry name" value="Lambda_DNA-bd_dom_sf"/>
</dbReference>
<dbReference type="EMBL" id="MIFZ01000109">
    <property type="protein sequence ID" value="OSY53079.1"/>
    <property type="molecule type" value="Genomic_DNA"/>
</dbReference>
<keyword evidence="5" id="KW-1185">Reference proteome</keyword>
<evidence type="ECO:0000313" key="3">
    <source>
        <dbReference type="EMBL" id="OSY53079.1"/>
    </source>
</evidence>
<dbReference type="Gene3D" id="1.10.260.40">
    <property type="entry name" value="lambda repressor-like DNA-binding domains"/>
    <property type="match status" value="1"/>
</dbReference>
<keyword evidence="2" id="KW-0238">DNA-binding</keyword>
<dbReference type="SUPFAM" id="SSF47413">
    <property type="entry name" value="lambda repressor-like DNA-binding domains"/>
    <property type="match status" value="1"/>
</dbReference>
<dbReference type="PROSITE" id="PS50943">
    <property type="entry name" value="HTH_CROC1"/>
    <property type="match status" value="1"/>
</dbReference>
<dbReference type="GeneID" id="91406002"/>
<comment type="caution">
    <text evidence="3">The sequence shown here is derived from an EMBL/GenBank/DDBJ whole genome shotgun (WGS) entry which is preliminary data.</text>
</comment>
<dbReference type="InterPro" id="IPR043917">
    <property type="entry name" value="DUF5753"/>
</dbReference>